<evidence type="ECO:0000256" key="7">
    <source>
        <dbReference type="ARBA" id="ARBA00022838"/>
    </source>
</evidence>
<feature type="coiled-coil region" evidence="12">
    <location>
        <begin position="191"/>
        <end position="225"/>
    </location>
</feature>
<keyword evidence="6" id="KW-0498">Mitosis</keyword>
<dbReference type="Proteomes" id="UP000243052">
    <property type="component" value="Chromosome ii"/>
</dbReference>
<dbReference type="GO" id="GO:0051301">
    <property type="term" value="P:cell division"/>
    <property type="evidence" value="ECO:0007669"/>
    <property type="project" value="UniProtKB-KW"/>
</dbReference>
<dbReference type="InterPro" id="IPR005549">
    <property type="entry name" value="Kinetochore_Nuf2_N"/>
</dbReference>
<dbReference type="Pfam" id="PF03800">
    <property type="entry name" value="Nuf2"/>
    <property type="match status" value="1"/>
</dbReference>
<dbReference type="GO" id="GO:0051315">
    <property type="term" value="P:attachment of mitotic spindle microtubules to kinetochore"/>
    <property type="evidence" value="ECO:0007669"/>
    <property type="project" value="TreeGrafter"/>
</dbReference>
<dbReference type="PANTHER" id="PTHR21650:SF2">
    <property type="entry name" value="KINETOCHORE PROTEIN NUF2"/>
    <property type="match status" value="1"/>
</dbReference>
<evidence type="ECO:0000256" key="9">
    <source>
        <dbReference type="ARBA" id="ARBA00023242"/>
    </source>
</evidence>
<name>A0A109UWY1_9SACH</name>
<evidence type="ECO:0000256" key="13">
    <source>
        <dbReference type="SAM" id="MobiDB-lite"/>
    </source>
</evidence>
<evidence type="ECO:0000256" key="11">
    <source>
        <dbReference type="ARBA" id="ARBA00023328"/>
    </source>
</evidence>
<feature type="domain" description="Kinetochore protein Nuf2 N-terminal" evidence="14">
    <location>
        <begin position="4"/>
        <end position="143"/>
    </location>
</feature>
<keyword evidence="9" id="KW-0539">Nucleus</keyword>
<dbReference type="GO" id="GO:0005634">
    <property type="term" value="C:nucleus"/>
    <property type="evidence" value="ECO:0007669"/>
    <property type="project" value="UniProtKB-SubCell"/>
</dbReference>
<evidence type="ECO:0000313" key="16">
    <source>
        <dbReference type="Proteomes" id="UP000243052"/>
    </source>
</evidence>
<evidence type="ECO:0000256" key="2">
    <source>
        <dbReference type="ARBA" id="ARBA00004629"/>
    </source>
</evidence>
<feature type="region of interest" description="Disordered" evidence="13">
    <location>
        <begin position="363"/>
        <end position="387"/>
    </location>
</feature>
<dbReference type="GO" id="GO:0051383">
    <property type="term" value="P:kinetochore organization"/>
    <property type="evidence" value="ECO:0007669"/>
    <property type="project" value="TreeGrafter"/>
</dbReference>
<protein>
    <submittedName>
        <fullName evidence="15">HBR162Cp</fullName>
    </submittedName>
</protein>
<gene>
    <name evidence="15" type="ORF">AW171_hschr2873</name>
</gene>
<evidence type="ECO:0000256" key="10">
    <source>
        <dbReference type="ARBA" id="ARBA00023306"/>
    </source>
</evidence>
<evidence type="ECO:0000256" key="12">
    <source>
        <dbReference type="SAM" id="Coils"/>
    </source>
</evidence>
<keyword evidence="11" id="KW-0137">Centromere</keyword>
<dbReference type="GO" id="GO:0031262">
    <property type="term" value="C:Ndc80 complex"/>
    <property type="evidence" value="ECO:0007669"/>
    <property type="project" value="InterPro"/>
</dbReference>
<proteinExistence type="inferred from homology"/>
<keyword evidence="10" id="KW-0131">Cell cycle</keyword>
<evidence type="ECO:0000256" key="1">
    <source>
        <dbReference type="ARBA" id="ARBA00004123"/>
    </source>
</evidence>
<evidence type="ECO:0000256" key="6">
    <source>
        <dbReference type="ARBA" id="ARBA00022776"/>
    </source>
</evidence>
<dbReference type="GeneID" id="28722520"/>
<dbReference type="GO" id="GO:0007052">
    <property type="term" value="P:mitotic spindle organization"/>
    <property type="evidence" value="ECO:0007669"/>
    <property type="project" value="TreeGrafter"/>
</dbReference>
<dbReference type="PANTHER" id="PTHR21650">
    <property type="entry name" value="MEMBRALIN/KINETOCHORE PROTEIN NUF2"/>
    <property type="match status" value="1"/>
</dbReference>
<dbReference type="Gene3D" id="1.10.418.60">
    <property type="entry name" value="Ncd80 complex, Nuf2 subunit"/>
    <property type="match status" value="1"/>
</dbReference>
<sequence length="456" mass="52630">MNSDNFPILDVQELVTCLQECDFSLATVDNIERPSSQFAVKLFKQIIDTFMGISPDSLLSNKNNFRNLVPDQDEDESEDGSHLYADALNVMALNRICYKFFKDIGVADFNVMDLYKPEPYRTRRILSAVANYARFREEAMLELDGGQHPDGTRYLEKTDTLLRDLRGRFDQINALQGRIQQLKELQNVDKLDSLEKTNKNLESELKHLNRVQEALTVEYERYKVEKQALLTELESLGYELIELESTRDKLKKYTETDLNQLNKSVDELNNLLGQQQEQLAQLEQSQKSLTVSLNSIQSLTQELFEVLQIVSTDLQDSHLKEGNLLDTKHKLLQNTANLNNLLSSGIMAKISLLQEQLDSQKQKLSALEQSTQSKEHENSETLKNLRRQHTKEVLPEVHDVEKRYTTEVANAVSSYNAQMKHLRDENQREVDAIDLEYSLLANHIKNYMDTINERIK</sequence>
<evidence type="ECO:0000256" key="4">
    <source>
        <dbReference type="ARBA" id="ARBA00022454"/>
    </source>
</evidence>
<feature type="coiled-coil region" evidence="12">
    <location>
        <begin position="251"/>
        <end position="285"/>
    </location>
</feature>
<reference evidence="15 16" key="1">
    <citation type="submission" date="2016-01" db="EMBL/GenBank/DDBJ databases">
        <title>Genome sequence of the yeast Holleya sinecauda.</title>
        <authorList>
            <person name="Dietrich F.S."/>
        </authorList>
    </citation>
    <scope>NUCLEOTIDE SEQUENCE [LARGE SCALE GENOMIC DNA]</scope>
    <source>
        <strain evidence="15 16">ATCC 58844</strain>
    </source>
</reference>
<accession>A0A109UWY1</accession>
<organism evidence="15 16">
    <name type="scientific">Eremothecium sinecaudum</name>
    <dbReference type="NCBI Taxonomy" id="45286"/>
    <lineage>
        <taxon>Eukaryota</taxon>
        <taxon>Fungi</taxon>
        <taxon>Dikarya</taxon>
        <taxon>Ascomycota</taxon>
        <taxon>Saccharomycotina</taxon>
        <taxon>Saccharomycetes</taxon>
        <taxon>Saccharomycetales</taxon>
        <taxon>Saccharomycetaceae</taxon>
        <taxon>Eremothecium</taxon>
    </lineage>
</organism>
<evidence type="ECO:0000259" key="14">
    <source>
        <dbReference type="Pfam" id="PF03800"/>
    </source>
</evidence>
<comment type="similarity">
    <text evidence="3">Belongs to the NUF2 family.</text>
</comment>
<dbReference type="RefSeq" id="XP_017986059.1">
    <property type="nucleotide sequence ID" value="XM_018130570.1"/>
</dbReference>
<dbReference type="OrthoDB" id="8194677at2759"/>
<comment type="subcellular location">
    <subcellularLocation>
        <location evidence="2">Chromosome</location>
        <location evidence="2">Centromere</location>
        <location evidence="2">Kinetochore</location>
    </subcellularLocation>
    <subcellularLocation>
        <location evidence="1">Nucleus</location>
    </subcellularLocation>
</comment>
<evidence type="ECO:0000313" key="15">
    <source>
        <dbReference type="EMBL" id="AMD19063.1"/>
    </source>
</evidence>
<keyword evidence="16" id="KW-1185">Reference proteome</keyword>
<dbReference type="InterPro" id="IPR038275">
    <property type="entry name" value="Nuf2_N_sf"/>
</dbReference>
<evidence type="ECO:0000256" key="8">
    <source>
        <dbReference type="ARBA" id="ARBA00023054"/>
    </source>
</evidence>
<dbReference type="STRING" id="45286.A0A109UWY1"/>
<evidence type="ECO:0000256" key="5">
    <source>
        <dbReference type="ARBA" id="ARBA00022618"/>
    </source>
</evidence>
<dbReference type="GO" id="GO:0044877">
    <property type="term" value="F:protein-containing complex binding"/>
    <property type="evidence" value="ECO:0007669"/>
    <property type="project" value="TreeGrafter"/>
</dbReference>
<dbReference type="GO" id="GO:0045132">
    <property type="term" value="P:meiotic chromosome segregation"/>
    <property type="evidence" value="ECO:0007669"/>
    <property type="project" value="TreeGrafter"/>
</dbReference>
<feature type="compositionally biased region" description="Polar residues" evidence="13">
    <location>
        <begin position="363"/>
        <end position="372"/>
    </location>
</feature>
<dbReference type="EMBL" id="CP014242">
    <property type="protein sequence ID" value="AMD19063.1"/>
    <property type="molecule type" value="Genomic_DNA"/>
</dbReference>
<evidence type="ECO:0000256" key="3">
    <source>
        <dbReference type="ARBA" id="ARBA00005498"/>
    </source>
</evidence>
<keyword evidence="8 12" id="KW-0175">Coiled coil</keyword>
<keyword evidence="7" id="KW-0995">Kinetochore</keyword>
<keyword evidence="4" id="KW-0158">Chromosome</keyword>
<dbReference type="AlphaFoldDB" id="A0A109UWY1"/>
<keyword evidence="5" id="KW-0132">Cell division</keyword>